<dbReference type="AlphaFoldDB" id="A0A1A9V0I2"/>
<dbReference type="VEuPathDB" id="VectorBase:GAUT021751"/>
<sequence>MHKEEKKSTEIAESVITLVRHTNDIRRSSQYFQNSMIVNATPIRANQHPLNITKVMKTIFKTHSNVERFKRNNPTVIKAQTFIELILGIVDILQFGKRKFQSKMKE</sequence>
<proteinExistence type="predicted"/>
<evidence type="ECO:0000313" key="2">
    <source>
        <dbReference type="Proteomes" id="UP000078200"/>
    </source>
</evidence>
<organism evidence="1 2">
    <name type="scientific">Glossina austeni</name>
    <name type="common">Savannah tsetse fly</name>
    <dbReference type="NCBI Taxonomy" id="7395"/>
    <lineage>
        <taxon>Eukaryota</taxon>
        <taxon>Metazoa</taxon>
        <taxon>Ecdysozoa</taxon>
        <taxon>Arthropoda</taxon>
        <taxon>Hexapoda</taxon>
        <taxon>Insecta</taxon>
        <taxon>Pterygota</taxon>
        <taxon>Neoptera</taxon>
        <taxon>Endopterygota</taxon>
        <taxon>Diptera</taxon>
        <taxon>Brachycera</taxon>
        <taxon>Muscomorpha</taxon>
        <taxon>Hippoboscoidea</taxon>
        <taxon>Glossinidae</taxon>
        <taxon>Glossina</taxon>
    </lineage>
</organism>
<dbReference type="EnsemblMetazoa" id="GAUT021751-RA">
    <property type="protein sequence ID" value="GAUT021751-PA"/>
    <property type="gene ID" value="GAUT021751"/>
</dbReference>
<accession>A0A1A9V0I2</accession>
<evidence type="ECO:0000313" key="1">
    <source>
        <dbReference type="EnsemblMetazoa" id="GAUT021751-PA"/>
    </source>
</evidence>
<dbReference type="Proteomes" id="UP000078200">
    <property type="component" value="Unassembled WGS sequence"/>
</dbReference>
<keyword evidence="2" id="KW-1185">Reference proteome</keyword>
<protein>
    <submittedName>
        <fullName evidence="1">Uncharacterized protein</fullName>
    </submittedName>
</protein>
<reference evidence="1" key="1">
    <citation type="submission" date="2020-05" db="UniProtKB">
        <authorList>
            <consortium name="EnsemblMetazoa"/>
        </authorList>
    </citation>
    <scope>IDENTIFICATION</scope>
    <source>
        <strain evidence="1">TTRI</strain>
    </source>
</reference>
<name>A0A1A9V0I2_GLOAU</name>